<keyword evidence="3" id="KW-1185">Reference proteome</keyword>
<accession>A0A840XPI7</accession>
<feature type="transmembrane region" description="Helical" evidence="1">
    <location>
        <begin position="102"/>
        <end position="120"/>
    </location>
</feature>
<dbReference type="AlphaFoldDB" id="A0A840XPI7"/>
<feature type="transmembrane region" description="Helical" evidence="1">
    <location>
        <begin position="268"/>
        <end position="288"/>
    </location>
</feature>
<gene>
    <name evidence="2" type="ORF">FHS88_002610</name>
</gene>
<feature type="transmembrane region" description="Helical" evidence="1">
    <location>
        <begin position="295"/>
        <end position="316"/>
    </location>
</feature>
<evidence type="ECO:0000313" key="3">
    <source>
        <dbReference type="Proteomes" id="UP000562254"/>
    </source>
</evidence>
<keyword evidence="1" id="KW-0812">Transmembrane</keyword>
<keyword evidence="1" id="KW-0472">Membrane</keyword>
<sequence length="504" mass="53208">MLSLFAIVTVSAIVIRFFGISFYPLYFDELFSLLWSRSDPAFLWREGPVLEGNPPLYYLLLRVWIRLVGEGEAALRAPSALAMALAAGCTFLAGWMIRGQALGLLAGILAALLPFSVLLGGVARPVVLSGLVQAVALVLTLAYVLAPLRRGTAEGDGHPWRYEAVLLALFGLVAILLVHTHAMSVIFAALCGLCLAVQAVLRGWRSVLLVGVCGLIVLAVSVPQLLAYVTIARSTAIGEFAPQSRYDVMRFFIALASGESLARFDLGLGARLALSAPLLALAVAGLLCMPRAAALVLASTAGGFVLLGAILGVNNLLLHPRIATVLMAPFCLGLAAAALAPAGRKVRLPVVLPMLFLAMVVLQQTRGWTATWHPVQDNRLAARSIGPGEACDGPVLADGSLQLLFLAFYHPAPPERFLVRGPGQPGFASDWAMAGIAGYTVIGPEALDAHLAASRSLVLLPYARPDGPGPVATALERPLAGWERTILTIPKGLVLHCLRRSGAD</sequence>
<protein>
    <submittedName>
        <fullName evidence="2">4-amino-4-deoxy-L-arabinose transferase-like glycosyltransferase</fullName>
    </submittedName>
</protein>
<proteinExistence type="predicted"/>
<keyword evidence="1" id="KW-1133">Transmembrane helix</keyword>
<dbReference type="EMBL" id="JACIJE010000007">
    <property type="protein sequence ID" value="MBB5690475.1"/>
    <property type="molecule type" value="Genomic_DNA"/>
</dbReference>
<feature type="transmembrane region" description="Helical" evidence="1">
    <location>
        <begin position="184"/>
        <end position="201"/>
    </location>
</feature>
<dbReference type="GO" id="GO:0016740">
    <property type="term" value="F:transferase activity"/>
    <property type="evidence" value="ECO:0007669"/>
    <property type="project" value="UniProtKB-KW"/>
</dbReference>
<dbReference type="Proteomes" id="UP000562254">
    <property type="component" value="Unassembled WGS sequence"/>
</dbReference>
<feature type="transmembrane region" description="Helical" evidence="1">
    <location>
        <begin position="126"/>
        <end position="148"/>
    </location>
</feature>
<keyword evidence="2" id="KW-0808">Transferase</keyword>
<organism evidence="2 3">
    <name type="scientific">Neoroseomonas alkaliterrae</name>
    <dbReference type="NCBI Taxonomy" id="1452450"/>
    <lineage>
        <taxon>Bacteria</taxon>
        <taxon>Pseudomonadati</taxon>
        <taxon>Pseudomonadota</taxon>
        <taxon>Alphaproteobacteria</taxon>
        <taxon>Acetobacterales</taxon>
        <taxon>Acetobacteraceae</taxon>
        <taxon>Neoroseomonas</taxon>
    </lineage>
</organism>
<feature type="transmembrane region" description="Helical" evidence="1">
    <location>
        <begin position="5"/>
        <end position="26"/>
    </location>
</feature>
<reference evidence="2 3" key="1">
    <citation type="submission" date="2020-08" db="EMBL/GenBank/DDBJ databases">
        <title>Genomic Encyclopedia of Type Strains, Phase IV (KMG-IV): sequencing the most valuable type-strain genomes for metagenomic binning, comparative biology and taxonomic classification.</title>
        <authorList>
            <person name="Goeker M."/>
        </authorList>
    </citation>
    <scope>NUCLEOTIDE SEQUENCE [LARGE SCALE GENOMIC DNA]</scope>
    <source>
        <strain evidence="2 3">DSM 25895</strain>
    </source>
</reference>
<dbReference type="RefSeq" id="WP_184485307.1">
    <property type="nucleotide sequence ID" value="NZ_JAAEDJ010000241.1"/>
</dbReference>
<name>A0A840XPI7_9PROT</name>
<evidence type="ECO:0000256" key="1">
    <source>
        <dbReference type="SAM" id="Phobius"/>
    </source>
</evidence>
<feature type="transmembrane region" description="Helical" evidence="1">
    <location>
        <begin position="73"/>
        <end position="95"/>
    </location>
</feature>
<feature type="transmembrane region" description="Helical" evidence="1">
    <location>
        <begin position="346"/>
        <end position="362"/>
    </location>
</feature>
<feature type="transmembrane region" description="Helical" evidence="1">
    <location>
        <begin position="322"/>
        <end position="339"/>
    </location>
</feature>
<evidence type="ECO:0000313" key="2">
    <source>
        <dbReference type="EMBL" id="MBB5690475.1"/>
    </source>
</evidence>
<comment type="caution">
    <text evidence="2">The sequence shown here is derived from an EMBL/GenBank/DDBJ whole genome shotgun (WGS) entry which is preliminary data.</text>
</comment>
<feature type="transmembrane region" description="Helical" evidence="1">
    <location>
        <begin position="160"/>
        <end position="178"/>
    </location>
</feature>
<feature type="transmembrane region" description="Helical" evidence="1">
    <location>
        <begin position="208"/>
        <end position="231"/>
    </location>
</feature>